<dbReference type="Gene3D" id="1.10.530.10">
    <property type="match status" value="1"/>
</dbReference>
<evidence type="ECO:0000313" key="3">
    <source>
        <dbReference type="EMBL" id="QQA00801.1"/>
    </source>
</evidence>
<feature type="signal peptide" evidence="1">
    <location>
        <begin position="1"/>
        <end position="26"/>
    </location>
</feature>
<name>A0A7T3RCZ1_9SPIR</name>
<evidence type="ECO:0000256" key="1">
    <source>
        <dbReference type="SAM" id="SignalP"/>
    </source>
</evidence>
<dbReference type="AlphaFoldDB" id="A0A7T3RCZ1"/>
<dbReference type="Pfam" id="PF01832">
    <property type="entry name" value="Glucosaminidase"/>
    <property type="match status" value="1"/>
</dbReference>
<dbReference type="Proteomes" id="UP000595224">
    <property type="component" value="Chromosome"/>
</dbReference>
<protein>
    <submittedName>
        <fullName evidence="3">Glucosaminidase domain-containing protein</fullName>
    </submittedName>
</protein>
<dbReference type="EMBL" id="CP064936">
    <property type="protein sequence ID" value="QQA00801.1"/>
    <property type="molecule type" value="Genomic_DNA"/>
</dbReference>
<evidence type="ECO:0000259" key="2">
    <source>
        <dbReference type="Pfam" id="PF01832"/>
    </source>
</evidence>
<dbReference type="GO" id="GO:0004040">
    <property type="term" value="F:amidase activity"/>
    <property type="evidence" value="ECO:0007669"/>
    <property type="project" value="InterPro"/>
</dbReference>
<reference evidence="3 4" key="1">
    <citation type="submission" date="2020-11" db="EMBL/GenBank/DDBJ databases">
        <title>Treponema Peruensis nv. sp., first commensal Treponema isolated from human feces.</title>
        <authorList>
            <person name="Belkhou C."/>
            <person name="Raes J."/>
        </authorList>
    </citation>
    <scope>NUCLEOTIDE SEQUENCE [LARGE SCALE GENOMIC DNA]</scope>
    <source>
        <strain evidence="3 4">RCC2812</strain>
    </source>
</reference>
<evidence type="ECO:0000313" key="4">
    <source>
        <dbReference type="Proteomes" id="UP000595224"/>
    </source>
</evidence>
<feature type="chain" id="PRO_5032844517" evidence="1">
    <location>
        <begin position="27"/>
        <end position="197"/>
    </location>
</feature>
<dbReference type="PROSITE" id="PS51257">
    <property type="entry name" value="PROKAR_LIPOPROTEIN"/>
    <property type="match status" value="1"/>
</dbReference>
<feature type="domain" description="Mannosyl-glycoprotein endo-beta-N-acetylglucosamidase-like" evidence="2">
    <location>
        <begin position="69"/>
        <end position="195"/>
    </location>
</feature>
<dbReference type="RefSeq" id="WP_177528390.1">
    <property type="nucleotide sequence ID" value="NZ_CBCSHE010000015.1"/>
</dbReference>
<gene>
    <name evidence="3" type="ORF">IWA51_11165</name>
</gene>
<accession>A0A7T3RCZ1</accession>
<organism evidence="3 4">
    <name type="scientific">Treponema peruense</name>
    <dbReference type="NCBI Taxonomy" id="2787628"/>
    <lineage>
        <taxon>Bacteria</taxon>
        <taxon>Pseudomonadati</taxon>
        <taxon>Spirochaetota</taxon>
        <taxon>Spirochaetia</taxon>
        <taxon>Spirochaetales</taxon>
        <taxon>Treponemataceae</taxon>
        <taxon>Treponema</taxon>
    </lineage>
</organism>
<dbReference type="KEGG" id="tper:IWA51_11165"/>
<keyword evidence="1" id="KW-0732">Signal</keyword>
<proteinExistence type="predicted"/>
<keyword evidence="4" id="KW-1185">Reference proteome</keyword>
<sequence length="197" mass="21919">MSVKKSILFLASAFFAALLLSGCVSLGQPEEKISRNLAGKGIKTQNELYNFFVSENPDADRATVKRMATLYIQEAAEEGINSDCAFVQMCLETGFLRFGGLVTPQMHNYCGLGAIDETQRGEVFLTERDGVRAHIQHLHAYATTEDKILKNECIDRRYKYVKPRGKAQTIAGLSGTWAADPSYAVKLENLISRLEKF</sequence>
<dbReference type="InterPro" id="IPR002901">
    <property type="entry name" value="MGlyc_endo_b_GlcNAc-like_dom"/>
</dbReference>